<dbReference type="Gene3D" id="3.30.390.50">
    <property type="entry name" value="CO dehydrogenase flavoprotein, C-terminal domain"/>
    <property type="match status" value="1"/>
</dbReference>
<evidence type="ECO:0000256" key="10">
    <source>
        <dbReference type="ARBA" id="ARBA00023014"/>
    </source>
</evidence>
<dbReference type="Gene3D" id="3.90.1170.50">
    <property type="entry name" value="Aldehyde oxidase/xanthine dehydrogenase, a/b hammerhead"/>
    <property type="match status" value="1"/>
</dbReference>
<dbReference type="Pfam" id="PF02738">
    <property type="entry name" value="MoCoBD_1"/>
    <property type="match status" value="1"/>
</dbReference>
<keyword evidence="9 14" id="KW-0408">Iron</keyword>
<dbReference type="InterPro" id="IPR002888">
    <property type="entry name" value="2Fe-2S-bd"/>
</dbReference>
<dbReference type="Proteomes" id="UP000694558">
    <property type="component" value="Chromosome 1"/>
</dbReference>
<evidence type="ECO:0000256" key="12">
    <source>
        <dbReference type="PIRSR" id="PIRSR000127-1"/>
    </source>
</evidence>
<feature type="binding site" evidence="14">
    <location>
        <position position="158"/>
    </location>
    <ligand>
        <name>[2Fe-2S] cluster</name>
        <dbReference type="ChEBI" id="CHEBI:190135"/>
        <label>2</label>
    </ligand>
</feature>
<evidence type="ECO:0000256" key="11">
    <source>
        <dbReference type="ARBA" id="ARBA00034078"/>
    </source>
</evidence>
<feature type="chain" id="PRO_5034110688" evidence="15">
    <location>
        <begin position="19"/>
        <end position="1341"/>
    </location>
</feature>
<reference evidence="18" key="2">
    <citation type="submission" date="2025-08" db="UniProtKB">
        <authorList>
            <consortium name="Ensembl"/>
        </authorList>
    </citation>
    <scope>IDENTIFICATION</scope>
</reference>
<dbReference type="PROSITE" id="PS00197">
    <property type="entry name" value="2FE2S_FER_1"/>
    <property type="match status" value="1"/>
</dbReference>
<dbReference type="Gene3D" id="3.30.465.10">
    <property type="match status" value="1"/>
</dbReference>
<feature type="binding site" evidence="14">
    <location>
        <position position="192"/>
    </location>
    <ligand>
        <name>[2Fe-2S] cluster</name>
        <dbReference type="ChEBI" id="CHEBI:190135"/>
        <label>2</label>
    </ligand>
</feature>
<evidence type="ECO:0000256" key="3">
    <source>
        <dbReference type="ARBA" id="ARBA00022505"/>
    </source>
</evidence>
<dbReference type="InterPro" id="IPR002346">
    <property type="entry name" value="Mopterin_DH_FAD-bd"/>
</dbReference>
<dbReference type="InterPro" id="IPR036884">
    <property type="entry name" value="2Fe-2S-bd_dom_sf"/>
</dbReference>
<feature type="binding site" evidence="14">
    <location>
        <position position="814"/>
    </location>
    <ligand>
        <name>Mo-molybdopterin</name>
        <dbReference type="ChEBI" id="CHEBI:71302"/>
    </ligand>
    <ligandPart>
        <name>Mo</name>
        <dbReference type="ChEBI" id="CHEBI:28685"/>
    </ligandPart>
</feature>
<feature type="binding site" evidence="13">
    <location>
        <position position="927"/>
    </location>
    <ligand>
        <name>substrate</name>
    </ligand>
</feature>
<dbReference type="Pfam" id="PF03450">
    <property type="entry name" value="CO_deh_flav_C"/>
    <property type="match status" value="1"/>
</dbReference>
<dbReference type="GO" id="GO:0043546">
    <property type="term" value="F:molybdopterin cofactor binding"/>
    <property type="evidence" value="ECO:0007669"/>
    <property type="project" value="InterPro"/>
</dbReference>
<dbReference type="GeneTree" id="ENSGT00950000183114"/>
<keyword evidence="10 14" id="KW-0411">Iron-sulfur</keyword>
<name>A0A8D3BPD1_SCOMX</name>
<dbReference type="GO" id="GO:0016491">
    <property type="term" value="F:oxidoreductase activity"/>
    <property type="evidence" value="ECO:0007669"/>
    <property type="project" value="UniProtKB-KW"/>
</dbReference>
<dbReference type="Ensembl" id="ENSSMAT00000041168.1">
    <property type="protein sequence ID" value="ENSSMAP00000036889.1"/>
    <property type="gene ID" value="ENSSMAG00000013142.2"/>
</dbReference>
<feature type="binding site" evidence="13">
    <location>
        <position position="460"/>
    </location>
    <ligand>
        <name>FAD</name>
        <dbReference type="ChEBI" id="CHEBI:57692"/>
    </ligand>
</feature>
<dbReference type="InterPro" id="IPR006058">
    <property type="entry name" value="2Fe2S_fd_BS"/>
</dbReference>
<dbReference type="SUPFAM" id="SSF55447">
    <property type="entry name" value="CO dehydrogenase flavoprotein C-terminal domain-like"/>
    <property type="match status" value="1"/>
</dbReference>
<dbReference type="PROSITE" id="PS00559">
    <property type="entry name" value="MOLYBDOPTERIN_EUK"/>
    <property type="match status" value="1"/>
</dbReference>
<dbReference type="SUPFAM" id="SSF56003">
    <property type="entry name" value="Molybdenum cofactor-binding domain"/>
    <property type="match status" value="1"/>
</dbReference>
<feature type="binding site" evidence="14">
    <location>
        <position position="115"/>
    </location>
    <ligand>
        <name>[2Fe-2S] cluster</name>
        <dbReference type="ChEBI" id="CHEBI:190135"/>
        <label>1</label>
    </ligand>
</feature>
<dbReference type="InterPro" id="IPR046867">
    <property type="entry name" value="AldOxase/xan_DH_MoCoBD2"/>
</dbReference>
<gene>
    <name evidence="18" type="primary">aox5</name>
</gene>
<proteinExistence type="inferred from homology"/>
<dbReference type="Gene3D" id="3.10.20.30">
    <property type="match status" value="1"/>
</dbReference>
<dbReference type="Pfam" id="PF01799">
    <property type="entry name" value="Fer2_2"/>
    <property type="match status" value="1"/>
</dbReference>
<feature type="binding site" evidence="14">
    <location>
        <position position="925"/>
    </location>
    <ligand>
        <name>Mo-molybdopterin</name>
        <dbReference type="ChEBI" id="CHEBI:71302"/>
    </ligand>
    <ligandPart>
        <name>Mo</name>
        <dbReference type="ChEBI" id="CHEBI:28685"/>
    </ligandPart>
</feature>
<evidence type="ECO:0000256" key="2">
    <source>
        <dbReference type="ARBA" id="ARBA00006849"/>
    </source>
</evidence>
<comment type="cofactor">
    <cofactor evidence="14">
        <name>[2Fe-2S] cluster</name>
        <dbReference type="ChEBI" id="CHEBI:190135"/>
    </cofactor>
    <text evidence="14">Binds 2 [2Fe-2S] clusters.</text>
</comment>
<dbReference type="SUPFAM" id="SSF54292">
    <property type="entry name" value="2Fe-2S ferredoxin-like"/>
    <property type="match status" value="1"/>
</dbReference>
<dbReference type="SUPFAM" id="SSF47741">
    <property type="entry name" value="CO dehydrogenase ISP C-domain like"/>
    <property type="match status" value="1"/>
</dbReference>
<comment type="cofactor">
    <cofactor evidence="14">
        <name>Mo-molybdopterin</name>
        <dbReference type="ChEBI" id="CHEBI:71302"/>
    </cofactor>
    <text evidence="14">Binds 1 Mo-molybdopterin (Mo-MPT) cofactor per subunit.</text>
</comment>
<evidence type="ECO:0000256" key="7">
    <source>
        <dbReference type="ARBA" id="ARBA00022827"/>
    </source>
</evidence>
<feature type="binding site" evidence="14">
    <location>
        <position position="783"/>
    </location>
    <ligand>
        <name>Mo-molybdopterin</name>
        <dbReference type="ChEBI" id="CHEBI:71302"/>
    </ligand>
    <ligandPart>
        <name>Mo</name>
        <dbReference type="ChEBI" id="CHEBI:28685"/>
    </ligandPart>
</feature>
<feature type="binding site" evidence="14">
    <location>
        <position position="60"/>
    </location>
    <ligand>
        <name>[2Fe-2S] cluster</name>
        <dbReference type="ChEBI" id="CHEBI:190135"/>
        <label>1</label>
    </ligand>
</feature>
<evidence type="ECO:0000256" key="4">
    <source>
        <dbReference type="ARBA" id="ARBA00022630"/>
    </source>
</evidence>
<dbReference type="Pfam" id="PF01315">
    <property type="entry name" value="Ald_Xan_dh_C"/>
    <property type="match status" value="1"/>
</dbReference>
<dbReference type="PROSITE" id="PS51085">
    <property type="entry name" value="2FE2S_FER_2"/>
    <property type="match status" value="1"/>
</dbReference>
<keyword evidence="4" id="KW-0285">Flavoprotein</keyword>
<feature type="binding site" evidence="14">
    <location>
        <position position="52"/>
    </location>
    <ligand>
        <name>[2Fe-2S] cluster</name>
        <dbReference type="ChEBI" id="CHEBI:190135"/>
        <label>1</label>
    </ligand>
</feature>
<dbReference type="GO" id="GO:0071949">
    <property type="term" value="F:FAD binding"/>
    <property type="evidence" value="ECO:0007669"/>
    <property type="project" value="InterPro"/>
</dbReference>
<keyword evidence="5 14" id="KW-0001">2Fe-2S</keyword>
<dbReference type="Pfam" id="PF20256">
    <property type="entry name" value="MoCoBD_2"/>
    <property type="match status" value="1"/>
</dbReference>
<sequence length="1341" mass="147298">IYPLPSLIAFVCSLLCSPFPFLQMIEKNADPEEVLLSYLRRKAGLTGTKYGCGTGGCGACTVMVSSYSGHQERVMYPFFVLSTTRWIFLNKAFLKNKSLCILTFDPCRHYTVNACLQPIVTLHGAAVVTVEGVGSTRTKLHPVQERIAKAHGTQCGFCTPGMVMSMYTLLRNKPRPTMEDIKEALCGNICRCTGYRPIIDGFKTFCGRETSGCCQNGGGKCCMENGTNGSKSNSDEESDVCPKCQISQEFFPMDDLLPLDPSQDLIFPPELLIMEKKFSGDALHFQGQRVSLVAPSELLHLLELKAEHPSAPLTVGNTTIGKDTLTYLVIGPPVLLTCLAGLTVGAACSLSVLKEELEKAVAEMEEERARAYRLILQTLQCLAGKQIRNMASVGGNLLSADSKYDLGSVMAALDCTLHVISKGKDFSSPDFGKTSLRPNEVLLSIDIPYSKPWESVAWYRQAQRREFAFAIVNAGMKVAVREGTDIVESLNVYYGGVGSTLVKCGRTCQQLVGRRWGEDLLTDACRFIKEDVDVSLSIHGGRAEYRKTLAISFFFKFYMQVALEMRERVGKLQITLVSEAQPSADPVGHPSMHQSAFQQATGEAKYYDDLPPVKGELFIFMVTSTRAHAKIINIDPSEALKMPGVVTCISAGDVPGANRRLFMNYTEELFATEEVICVGQIICAVVAESREQARRAAETVQITYQDLQPVFFTIQDAIKHKSFFEPRRKVERGDVDAALKMAEQILEDEIYMGGQEHFYMETQGLIAVPKGENEEMDLFVSTQHAALTQEVVGTALGIASNKITCHVKRLGGGFGGKVMKIASLSAITAVAAHKTGRAVRCCLERGDDMLITSGRHPFLGKYKVGYNRDGTIIAADIIYYSNGGCTLDESSFVTVLHMDNGYKIPNLRGRGVVCKTYLPSYTAFRGFGGPQGLTVIESVLHEVAVRCGLPPEKVRDMNMYREELCHTHYKQPFCPTNMVRCWDECLERADYQERLRSIQLFNSANRWRKRGIAAVPQKFGVGFSKGFYNQGAALVNIFKDGSVLVTHGGTEMGQGIHTKAVQIASRVLNVPMASIFIKETCTGNVPNAAPSAASFGTDSVGMAVKDACEKLMRRLKPLMEKNPRNTWKQWVNDAFFQKISLSATGFFMGPPTNVDWEKGEGAAYYYFTYGACCSEVEIDCLTGDHKNIRTDIVMDVGKSINPALDIGQVEGGFVQGVGLYTIEELQFSPAGVLLTRGPSQYKVPALCDVPAQLNVHLLADSENPCAIYMSKGVGEPPVFFGATLFFAIKAAIAEARRERGLGEPFPLSSPATAEKIRMACQDQFTEMVQLTTGSTPWCIQV</sequence>
<dbReference type="InterPro" id="IPR016167">
    <property type="entry name" value="FAD-bd_PCMH_sub1"/>
</dbReference>
<dbReference type="Gene3D" id="3.30.365.10">
    <property type="entry name" value="Aldehyde oxidase/xanthine dehydrogenase, molybdopterin binding domain"/>
    <property type="match status" value="4"/>
</dbReference>
<dbReference type="FunFam" id="3.30.465.10:FF:000004">
    <property type="entry name" value="Xanthine dehydrogenase/oxidase"/>
    <property type="match status" value="1"/>
</dbReference>
<dbReference type="InterPro" id="IPR005107">
    <property type="entry name" value="CO_DH_flav_C"/>
</dbReference>
<dbReference type="InterPro" id="IPR008274">
    <property type="entry name" value="AldOxase/xan_DH_MoCoBD1"/>
</dbReference>
<reference evidence="18" key="1">
    <citation type="submission" date="2023-05" db="EMBL/GenBank/DDBJ databases">
        <title>High-quality long-read genome of Scophthalmus maximus.</title>
        <authorList>
            <person name="Lien S."/>
            <person name="Martinez P."/>
        </authorList>
    </citation>
    <scope>NUCLEOTIDE SEQUENCE [LARGE SCALE GENOMIC DNA]</scope>
</reference>
<dbReference type="PROSITE" id="PS51387">
    <property type="entry name" value="FAD_PCMH"/>
    <property type="match status" value="1"/>
</dbReference>
<keyword evidence="3 14" id="KW-0500">Molybdenum</keyword>
<dbReference type="SMART" id="SM01092">
    <property type="entry name" value="CO_deh_flav_C"/>
    <property type="match status" value="1"/>
</dbReference>
<dbReference type="Pfam" id="PF00111">
    <property type="entry name" value="Fer2"/>
    <property type="match status" value="1"/>
</dbReference>
<evidence type="ECO:0000256" key="5">
    <source>
        <dbReference type="ARBA" id="ARBA00022714"/>
    </source>
</evidence>
<evidence type="ECO:0000256" key="15">
    <source>
        <dbReference type="SAM" id="SignalP"/>
    </source>
</evidence>
<feature type="domain" description="FAD-binding PCMH-type" evidence="17">
    <location>
        <begin position="285"/>
        <end position="452"/>
    </location>
</feature>
<feature type="active site" description="Proton acceptor" evidence="12">
    <location>
        <position position="1275"/>
    </location>
</feature>
<dbReference type="InterPro" id="IPR016166">
    <property type="entry name" value="FAD-bd_PCMH"/>
</dbReference>
<dbReference type="GO" id="GO:0005506">
    <property type="term" value="F:iron ion binding"/>
    <property type="evidence" value="ECO:0007669"/>
    <property type="project" value="InterPro"/>
</dbReference>
<dbReference type="FunFam" id="3.30.365.10:FF:000003">
    <property type="entry name" value="Aldehyde oxidase 1"/>
    <property type="match status" value="1"/>
</dbReference>
<dbReference type="FunFam" id="3.30.365.10:FF:000004">
    <property type="entry name" value="Xanthine dehydrogenase oxidase"/>
    <property type="match status" value="1"/>
</dbReference>
<dbReference type="InterPro" id="IPR022407">
    <property type="entry name" value="OxRdtase_Mopterin_BS"/>
</dbReference>
<dbReference type="InterPro" id="IPR012675">
    <property type="entry name" value="Beta-grasp_dom_sf"/>
</dbReference>
<dbReference type="InterPro" id="IPR037165">
    <property type="entry name" value="AldOxase/xan_DH_Mopterin-bd_sf"/>
</dbReference>
<comment type="cofactor">
    <cofactor evidence="11">
        <name>[2Fe-2S] cluster</name>
        <dbReference type="ChEBI" id="CHEBI:190135"/>
    </cofactor>
</comment>
<dbReference type="SUPFAM" id="SSF54665">
    <property type="entry name" value="CO dehydrogenase molybdoprotein N-domain-like"/>
    <property type="match status" value="1"/>
</dbReference>
<evidence type="ECO:0000256" key="14">
    <source>
        <dbReference type="PIRSR" id="PIRSR000127-3"/>
    </source>
</evidence>
<dbReference type="Pfam" id="PF00941">
    <property type="entry name" value="FAD_binding_5"/>
    <property type="match status" value="1"/>
</dbReference>
<feature type="signal peptide" evidence="15">
    <location>
        <begin position="1"/>
        <end position="18"/>
    </location>
</feature>
<dbReference type="SUPFAM" id="SSF56176">
    <property type="entry name" value="FAD-binding/transporter-associated domain-like"/>
    <property type="match status" value="1"/>
</dbReference>
<dbReference type="FunFam" id="1.10.150.120:FF:000001">
    <property type="entry name" value="Aldehyde oxidase 1"/>
    <property type="match status" value="1"/>
</dbReference>
<dbReference type="InterPro" id="IPR036318">
    <property type="entry name" value="FAD-bd_PCMH-like_sf"/>
</dbReference>
<evidence type="ECO:0000259" key="17">
    <source>
        <dbReference type="PROSITE" id="PS51387"/>
    </source>
</evidence>
<protein>
    <submittedName>
        <fullName evidence="18">Aldehyde oxidase 5</fullName>
    </submittedName>
</protein>
<dbReference type="InterPro" id="IPR001041">
    <property type="entry name" value="2Fe-2S_ferredoxin-type"/>
</dbReference>
<keyword evidence="6 14" id="KW-0479">Metal-binding</keyword>
<dbReference type="FunFam" id="3.30.365.10:FF:000001">
    <property type="entry name" value="Xanthine dehydrogenase oxidase"/>
    <property type="match status" value="1"/>
</dbReference>
<feature type="binding site" evidence="13">
    <location>
        <position position="405"/>
    </location>
    <ligand>
        <name>FAD</name>
        <dbReference type="ChEBI" id="CHEBI:57692"/>
    </ligand>
</feature>
<dbReference type="Gene3D" id="3.30.43.10">
    <property type="entry name" value="Uridine Diphospho-n-acetylenolpyruvylglucosamine Reductase, domain 2"/>
    <property type="match status" value="1"/>
</dbReference>
<feature type="binding site" evidence="14">
    <location>
        <position position="57"/>
    </location>
    <ligand>
        <name>[2Fe-2S] cluster</name>
        <dbReference type="ChEBI" id="CHEBI:190135"/>
        <label>1</label>
    </ligand>
</feature>
<dbReference type="InterPro" id="IPR036683">
    <property type="entry name" value="CO_DH_flav_C_dom_sf"/>
</dbReference>
<dbReference type="GO" id="GO:0051537">
    <property type="term" value="F:2 iron, 2 sulfur cluster binding"/>
    <property type="evidence" value="ECO:0007669"/>
    <property type="project" value="UniProtKB-KW"/>
</dbReference>
<dbReference type="Gene3D" id="1.10.150.120">
    <property type="entry name" value="[2Fe-2S]-binding domain"/>
    <property type="match status" value="1"/>
</dbReference>
<feature type="binding site" evidence="14">
    <location>
        <position position="190"/>
    </location>
    <ligand>
        <name>[2Fe-2S] cluster</name>
        <dbReference type="ChEBI" id="CHEBI:190135"/>
        <label>2</label>
    </ligand>
</feature>
<dbReference type="FunFam" id="3.90.1170.50:FF:000001">
    <property type="entry name" value="Aldehyde oxidase 1"/>
    <property type="match status" value="1"/>
</dbReference>
<keyword evidence="7 13" id="KW-0274">FAD</keyword>
<feature type="domain" description="2Fe-2S ferredoxin-type" evidence="16">
    <location>
        <begin position="17"/>
        <end position="133"/>
    </location>
</feature>
<dbReference type="InterPro" id="IPR016208">
    <property type="entry name" value="Ald_Oxase/xanthine_DH-like"/>
</dbReference>
<keyword evidence="8" id="KW-0560">Oxidoreductase</keyword>
<organism evidence="18 19">
    <name type="scientific">Scophthalmus maximus</name>
    <name type="common">Turbot</name>
    <name type="synonym">Psetta maxima</name>
    <dbReference type="NCBI Taxonomy" id="52904"/>
    <lineage>
        <taxon>Eukaryota</taxon>
        <taxon>Metazoa</taxon>
        <taxon>Chordata</taxon>
        <taxon>Craniata</taxon>
        <taxon>Vertebrata</taxon>
        <taxon>Euteleostomi</taxon>
        <taxon>Actinopterygii</taxon>
        <taxon>Neopterygii</taxon>
        <taxon>Teleostei</taxon>
        <taxon>Neoteleostei</taxon>
        <taxon>Acanthomorphata</taxon>
        <taxon>Carangaria</taxon>
        <taxon>Pleuronectiformes</taxon>
        <taxon>Pleuronectoidei</taxon>
        <taxon>Scophthalmidae</taxon>
        <taxon>Scophthalmus</taxon>
    </lineage>
</organism>
<dbReference type="PANTHER" id="PTHR45444:SF3">
    <property type="entry name" value="XANTHINE DEHYDROGENASE"/>
    <property type="match status" value="1"/>
</dbReference>
<evidence type="ECO:0000313" key="19">
    <source>
        <dbReference type="Proteomes" id="UP000694558"/>
    </source>
</evidence>
<feature type="binding site" evidence="13">
    <location>
        <begin position="392"/>
        <end position="396"/>
    </location>
    <ligand>
        <name>FAD</name>
        <dbReference type="ChEBI" id="CHEBI:57692"/>
    </ligand>
</feature>
<feature type="binding site" evidence="14">
    <location>
        <position position="155"/>
    </location>
    <ligand>
        <name>[2Fe-2S] cluster</name>
        <dbReference type="ChEBI" id="CHEBI:190135"/>
        <label>2</label>
    </ligand>
</feature>
<accession>A0A8D3BPD1</accession>
<dbReference type="PIRSF" id="PIRSF000127">
    <property type="entry name" value="Xanthine_DH"/>
    <property type="match status" value="1"/>
</dbReference>
<dbReference type="InterPro" id="IPR036010">
    <property type="entry name" value="2Fe-2S_ferredoxin-like_sf"/>
</dbReference>
<dbReference type="InterPro" id="IPR036856">
    <property type="entry name" value="Ald_Oxase/Xan_DH_a/b_sf"/>
</dbReference>
<dbReference type="InterPro" id="IPR016169">
    <property type="entry name" value="FAD-bd_PCMH_sub2"/>
</dbReference>
<evidence type="ECO:0000313" key="18">
    <source>
        <dbReference type="Ensembl" id="ENSSMAP00000036889.1"/>
    </source>
</evidence>
<evidence type="ECO:0000256" key="9">
    <source>
        <dbReference type="ARBA" id="ARBA00023004"/>
    </source>
</evidence>
<dbReference type="InterPro" id="IPR000674">
    <property type="entry name" value="Ald_Oxase/Xan_DH_a/b"/>
</dbReference>
<feature type="binding site" evidence="14">
    <location>
        <position position="1093"/>
    </location>
    <ligand>
        <name>Mo-molybdopterin</name>
        <dbReference type="ChEBI" id="CHEBI:71302"/>
    </ligand>
    <ligandPart>
        <name>Mo</name>
        <dbReference type="ChEBI" id="CHEBI:28685"/>
    </ligandPart>
</feature>
<dbReference type="SMART" id="SM01008">
    <property type="entry name" value="Ald_Xan_dh_C"/>
    <property type="match status" value="1"/>
</dbReference>
<evidence type="ECO:0000256" key="8">
    <source>
        <dbReference type="ARBA" id="ARBA00023002"/>
    </source>
</evidence>
<evidence type="ECO:0000259" key="16">
    <source>
        <dbReference type="PROSITE" id="PS51085"/>
    </source>
</evidence>
<comment type="cofactor">
    <cofactor evidence="1 13">
        <name>FAD</name>
        <dbReference type="ChEBI" id="CHEBI:57692"/>
    </cofactor>
</comment>
<feature type="binding site" evidence="13">
    <location>
        <position position="442"/>
    </location>
    <ligand>
        <name>FAD</name>
        <dbReference type="ChEBI" id="CHEBI:57692"/>
    </ligand>
</feature>
<feature type="binding site" evidence="13">
    <location>
        <begin position="313"/>
        <end position="320"/>
    </location>
    <ligand>
        <name>FAD</name>
        <dbReference type="ChEBI" id="CHEBI:57692"/>
    </ligand>
</feature>
<evidence type="ECO:0000256" key="1">
    <source>
        <dbReference type="ARBA" id="ARBA00001974"/>
    </source>
</evidence>
<keyword evidence="15" id="KW-0732">Signal</keyword>
<evidence type="ECO:0000256" key="13">
    <source>
        <dbReference type="PIRSR" id="PIRSR000127-2"/>
    </source>
</evidence>
<dbReference type="PANTHER" id="PTHR45444">
    <property type="entry name" value="XANTHINE DEHYDROGENASE"/>
    <property type="match status" value="1"/>
</dbReference>
<comment type="similarity">
    <text evidence="2">Belongs to the xanthine dehydrogenase family.</text>
</comment>
<evidence type="ECO:0000256" key="6">
    <source>
        <dbReference type="ARBA" id="ARBA00022723"/>
    </source>
</evidence>